<reference evidence="3 4" key="1">
    <citation type="submission" date="2023-06" db="EMBL/GenBank/DDBJ databases">
        <title>Pelomonas sp. PFR6 16S ribosomal RNA gene Genome sequencing and assembly.</title>
        <authorList>
            <person name="Woo H."/>
        </authorList>
    </citation>
    <scope>NUCLEOTIDE SEQUENCE [LARGE SCALE GENOMIC DNA]</scope>
    <source>
        <strain evidence="3 4">PFR6</strain>
    </source>
</reference>
<gene>
    <name evidence="3" type="ORF">QWJ38_23940</name>
</gene>
<name>A0ABT8E0K8_9BURK</name>
<accession>A0ABT8E0K8</accession>
<feature type="region of interest" description="Disordered" evidence="1">
    <location>
        <begin position="49"/>
        <end position="77"/>
    </location>
</feature>
<keyword evidence="2" id="KW-0472">Membrane</keyword>
<evidence type="ECO:0000256" key="2">
    <source>
        <dbReference type="SAM" id="Phobius"/>
    </source>
</evidence>
<keyword evidence="2" id="KW-0812">Transmembrane</keyword>
<feature type="non-terminal residue" evidence="3">
    <location>
        <position position="1"/>
    </location>
</feature>
<keyword evidence="2" id="KW-1133">Transmembrane helix</keyword>
<dbReference type="RefSeq" id="WP_290361638.1">
    <property type="nucleotide sequence ID" value="NZ_JAUHHC010000014.1"/>
</dbReference>
<comment type="caution">
    <text evidence="3">The sequence shown here is derived from an EMBL/GenBank/DDBJ whole genome shotgun (WGS) entry which is preliminary data.</text>
</comment>
<dbReference type="EMBL" id="JAUHHC010000014">
    <property type="protein sequence ID" value="MDN3923339.1"/>
    <property type="molecule type" value="Genomic_DNA"/>
</dbReference>
<evidence type="ECO:0000256" key="1">
    <source>
        <dbReference type="SAM" id="MobiDB-lite"/>
    </source>
</evidence>
<protein>
    <submittedName>
        <fullName evidence="3">Uncharacterized protein</fullName>
    </submittedName>
</protein>
<organism evidence="3 4">
    <name type="scientific">Roseateles violae</name>
    <dbReference type="NCBI Taxonomy" id="3058042"/>
    <lineage>
        <taxon>Bacteria</taxon>
        <taxon>Pseudomonadati</taxon>
        <taxon>Pseudomonadota</taxon>
        <taxon>Betaproteobacteria</taxon>
        <taxon>Burkholderiales</taxon>
        <taxon>Sphaerotilaceae</taxon>
        <taxon>Roseateles</taxon>
    </lineage>
</organism>
<evidence type="ECO:0000313" key="4">
    <source>
        <dbReference type="Proteomes" id="UP001228044"/>
    </source>
</evidence>
<dbReference type="Proteomes" id="UP001228044">
    <property type="component" value="Unassembled WGS sequence"/>
</dbReference>
<keyword evidence="4" id="KW-1185">Reference proteome</keyword>
<feature type="transmembrane region" description="Helical" evidence="2">
    <location>
        <begin position="20"/>
        <end position="41"/>
    </location>
</feature>
<sequence length="77" mass="8214">AGAAVMHKHGWTMGELMSSWGPYIALVGAVVPPSLVTYQAIKQRQADEQAAARQLAQRQREAHPVNPAAGQREGVAP</sequence>
<evidence type="ECO:0000313" key="3">
    <source>
        <dbReference type="EMBL" id="MDN3923339.1"/>
    </source>
</evidence>
<proteinExistence type="predicted"/>